<evidence type="ECO:0000256" key="2">
    <source>
        <dbReference type="ARBA" id="ARBA00022801"/>
    </source>
</evidence>
<dbReference type="STRING" id="797473.HMPREF9080_01228"/>
<evidence type="ECO:0000259" key="3">
    <source>
        <dbReference type="SMART" id="SM00910"/>
    </source>
</evidence>
<evidence type="ECO:0000313" key="5">
    <source>
        <dbReference type="Proteomes" id="UP000004750"/>
    </source>
</evidence>
<dbReference type="SMART" id="SM00910">
    <property type="entry name" value="HIRAN"/>
    <property type="match status" value="1"/>
</dbReference>
<dbReference type="EMBL" id="AGCM01000068">
    <property type="protein sequence ID" value="EHM54517.1"/>
    <property type="molecule type" value="Genomic_DNA"/>
</dbReference>
<accession>G9ZEP8</accession>
<organism evidence="4 5">
    <name type="scientific">Cardiobacterium valvarum F0432</name>
    <dbReference type="NCBI Taxonomy" id="797473"/>
    <lineage>
        <taxon>Bacteria</taxon>
        <taxon>Pseudomonadati</taxon>
        <taxon>Pseudomonadota</taxon>
        <taxon>Gammaproteobacteria</taxon>
        <taxon>Cardiobacteriales</taxon>
        <taxon>Cardiobacteriaceae</taxon>
        <taxon>Cardiobacterium</taxon>
    </lineage>
</organism>
<protein>
    <submittedName>
        <fullName evidence="4">HIRAN domain protein</fullName>
    </submittedName>
</protein>
<sequence>MIFTINKCSFLGTAMWKKLKKWFRRAPQPVVAQVPVAGLAYYRAEDLATLMHRGDLLDLRREPDNEHDAHAIMIFWHNNKIGYVPGEYARELNNLLGDCDRLCGKIVTIDPESEEHRWVKFNIYPQRKRRWR</sequence>
<dbReference type="Gene3D" id="3.30.70.2330">
    <property type="match status" value="1"/>
</dbReference>
<dbReference type="Proteomes" id="UP000004750">
    <property type="component" value="Unassembled WGS sequence"/>
</dbReference>
<keyword evidence="1" id="KW-0479">Metal-binding</keyword>
<dbReference type="GO" id="GO:0016818">
    <property type="term" value="F:hydrolase activity, acting on acid anhydrides, in phosphorus-containing anhydrides"/>
    <property type="evidence" value="ECO:0007669"/>
    <property type="project" value="InterPro"/>
</dbReference>
<dbReference type="Pfam" id="PF08797">
    <property type="entry name" value="HIRAN"/>
    <property type="match status" value="1"/>
</dbReference>
<dbReference type="GO" id="GO:0003676">
    <property type="term" value="F:nucleic acid binding"/>
    <property type="evidence" value="ECO:0007669"/>
    <property type="project" value="InterPro"/>
</dbReference>
<dbReference type="HOGENOM" id="CLU_1913297_0_0_6"/>
<proteinExistence type="predicted"/>
<name>G9ZEP8_9GAMM</name>
<comment type="caution">
    <text evidence="4">The sequence shown here is derived from an EMBL/GenBank/DDBJ whole genome shotgun (WGS) entry which is preliminary data.</text>
</comment>
<gene>
    <name evidence="4" type="ORF">HMPREF9080_01228</name>
</gene>
<reference evidence="4 5" key="1">
    <citation type="submission" date="2011-08" db="EMBL/GenBank/DDBJ databases">
        <authorList>
            <person name="Weinstock G."/>
            <person name="Sodergren E."/>
            <person name="Clifton S."/>
            <person name="Fulton L."/>
            <person name="Fulton B."/>
            <person name="Courtney L."/>
            <person name="Fronick C."/>
            <person name="Harrison M."/>
            <person name="Strong C."/>
            <person name="Farmer C."/>
            <person name="Delahaunty K."/>
            <person name="Markovic C."/>
            <person name="Hall O."/>
            <person name="Minx P."/>
            <person name="Tomlinson C."/>
            <person name="Mitreva M."/>
            <person name="Hou S."/>
            <person name="Chen J."/>
            <person name="Wollam A."/>
            <person name="Pepin K.H."/>
            <person name="Johnson M."/>
            <person name="Bhonagiri V."/>
            <person name="Zhang X."/>
            <person name="Suruliraj S."/>
            <person name="Warren W."/>
            <person name="Chinwalla A."/>
            <person name="Mardis E.R."/>
            <person name="Wilson R.K."/>
        </authorList>
    </citation>
    <scope>NUCLEOTIDE SEQUENCE [LARGE SCALE GENOMIC DNA]</scope>
    <source>
        <strain evidence="4 5">F0432</strain>
    </source>
</reference>
<evidence type="ECO:0000256" key="1">
    <source>
        <dbReference type="ARBA" id="ARBA00022723"/>
    </source>
</evidence>
<keyword evidence="2" id="KW-0378">Hydrolase</keyword>
<dbReference type="AlphaFoldDB" id="G9ZEP8"/>
<evidence type="ECO:0000313" key="4">
    <source>
        <dbReference type="EMBL" id="EHM54517.1"/>
    </source>
</evidence>
<dbReference type="GO" id="GO:0008270">
    <property type="term" value="F:zinc ion binding"/>
    <property type="evidence" value="ECO:0007669"/>
    <property type="project" value="InterPro"/>
</dbReference>
<dbReference type="InterPro" id="IPR014905">
    <property type="entry name" value="HIRAN"/>
</dbReference>
<feature type="domain" description="HIRAN" evidence="3">
    <location>
        <begin position="31"/>
        <end position="127"/>
    </location>
</feature>